<dbReference type="SMART" id="SM00530">
    <property type="entry name" value="HTH_XRE"/>
    <property type="match status" value="1"/>
</dbReference>
<dbReference type="EMBL" id="BKAB01000001">
    <property type="protein sequence ID" value="GEP22546.1"/>
    <property type="molecule type" value="Genomic_DNA"/>
</dbReference>
<accession>A0ABQ0X8T5</accession>
<gene>
    <name evidence="2" type="ORF">LDI01_01390</name>
</gene>
<dbReference type="Proteomes" id="UP000321409">
    <property type="component" value="Unassembled WGS sequence"/>
</dbReference>
<dbReference type="SUPFAM" id="SSF48452">
    <property type="entry name" value="TPR-like"/>
    <property type="match status" value="1"/>
</dbReference>
<evidence type="ECO:0000313" key="2">
    <source>
        <dbReference type="EMBL" id="GEP22546.1"/>
    </source>
</evidence>
<dbReference type="RefSeq" id="WP_057863864.1">
    <property type="nucleotide sequence ID" value="NZ_BKAB01000001.1"/>
</dbReference>
<evidence type="ECO:0000259" key="1">
    <source>
        <dbReference type="PROSITE" id="PS50943"/>
    </source>
</evidence>
<dbReference type="PROSITE" id="PS50943">
    <property type="entry name" value="HTH_CROC1"/>
    <property type="match status" value="1"/>
</dbReference>
<proteinExistence type="predicted"/>
<evidence type="ECO:0000313" key="3">
    <source>
        <dbReference type="Proteomes" id="UP000321409"/>
    </source>
</evidence>
<dbReference type="Gene3D" id="1.25.40.10">
    <property type="entry name" value="Tetratricopeptide repeat domain"/>
    <property type="match status" value="1"/>
</dbReference>
<protein>
    <submittedName>
        <fullName evidence="2">Transcriptional regulator</fullName>
    </submittedName>
</protein>
<dbReference type="SUPFAM" id="SSF47413">
    <property type="entry name" value="lambda repressor-like DNA-binding domains"/>
    <property type="match status" value="1"/>
</dbReference>
<comment type="caution">
    <text evidence="2">The sequence shown here is derived from an EMBL/GenBank/DDBJ whole genome shotgun (WGS) entry which is preliminary data.</text>
</comment>
<dbReference type="InterPro" id="IPR001387">
    <property type="entry name" value="Cro/C1-type_HTH"/>
</dbReference>
<dbReference type="InterPro" id="IPR011990">
    <property type="entry name" value="TPR-like_helical_dom_sf"/>
</dbReference>
<feature type="domain" description="HTH cro/C1-type" evidence="1">
    <location>
        <begin position="10"/>
        <end position="63"/>
    </location>
</feature>
<dbReference type="CDD" id="cd00093">
    <property type="entry name" value="HTH_XRE"/>
    <property type="match status" value="1"/>
</dbReference>
<keyword evidence="3" id="KW-1185">Reference proteome</keyword>
<dbReference type="Pfam" id="PF01381">
    <property type="entry name" value="HTH_3"/>
    <property type="match status" value="1"/>
</dbReference>
<organism evidence="2 3">
    <name type="scientific">Lentilactobacillus diolivorans</name>
    <dbReference type="NCBI Taxonomy" id="179838"/>
    <lineage>
        <taxon>Bacteria</taxon>
        <taxon>Bacillati</taxon>
        <taxon>Bacillota</taxon>
        <taxon>Bacilli</taxon>
        <taxon>Lactobacillales</taxon>
        <taxon>Lactobacillaceae</taxon>
        <taxon>Lentilactobacillus</taxon>
    </lineage>
</organism>
<sequence>MTTMINGSAIRKARKAKKMSQAELAADICTQATISSIENQNSYKNLDILCKVCHRLDLKITDVTHNSRYGDRLFSYIEDDMRRHCYLQANERIGRVSFEKLETQLSKGKYYCYQGYASLYIDDDIEEAVYNFNLMLSQYSQSELAFYRAWSNLGLGLAYQKSGKEDRTERFIEESIKILNQIKNDDKVDFFAIVDLYIDIIAVQVELEHYERALDLCKNILNRLTKSNSIYKIDILEELESKCLYAQGQIVQGTMKQFAAMFVAELRGNTALSDKILKQNQAHIVELVKKELAKNLGDSVMVK</sequence>
<name>A0ABQ0X8T5_9LACO</name>
<dbReference type="InterPro" id="IPR010982">
    <property type="entry name" value="Lambda_DNA-bd_dom_sf"/>
</dbReference>
<reference evidence="2 3" key="1">
    <citation type="submission" date="2019-07" db="EMBL/GenBank/DDBJ databases">
        <title>Whole genome shotgun sequence of Lactobacillus diolivorans NBRC 107869.</title>
        <authorList>
            <person name="Hosoyama A."/>
            <person name="Uohara A."/>
            <person name="Ohji S."/>
            <person name="Ichikawa N."/>
        </authorList>
    </citation>
    <scope>NUCLEOTIDE SEQUENCE [LARGE SCALE GENOMIC DNA]</scope>
    <source>
        <strain evidence="2 3">NBRC 107869</strain>
    </source>
</reference>